<protein>
    <submittedName>
        <fullName evidence="1">Uncharacterized protein</fullName>
    </submittedName>
</protein>
<organism evidence="1 2">
    <name type="scientific">Enterococcus italicus (strain DSM 15952 / CCUG 50447 / LMG 22039 / TP 1.5)</name>
    <dbReference type="NCBI Taxonomy" id="888064"/>
    <lineage>
        <taxon>Bacteria</taxon>
        <taxon>Bacillati</taxon>
        <taxon>Bacillota</taxon>
        <taxon>Bacilli</taxon>
        <taxon>Lactobacillales</taxon>
        <taxon>Enterococcaceae</taxon>
        <taxon>Enterococcus</taxon>
    </lineage>
</organism>
<evidence type="ECO:0000313" key="2">
    <source>
        <dbReference type="Proteomes" id="UP000010296"/>
    </source>
</evidence>
<dbReference type="EMBL" id="AEPV01000090">
    <property type="protein sequence ID" value="EFU72931.1"/>
    <property type="molecule type" value="Genomic_DNA"/>
</dbReference>
<accession>E6LIN9</accession>
<evidence type="ECO:0000313" key="1">
    <source>
        <dbReference type="EMBL" id="EFU72931.1"/>
    </source>
</evidence>
<keyword evidence="2" id="KW-1185">Reference proteome</keyword>
<dbReference type="STRING" id="888064.HMPREF9088_2229"/>
<dbReference type="HOGENOM" id="CLU_3251177_0_0_9"/>
<sequence>MLLLIRLIDVSKVLNEKQTIKKAADRNQGIALIFKLKNRLVV</sequence>
<gene>
    <name evidence="1" type="ORF">HMPREF9088_2229</name>
</gene>
<name>E6LIN9_ENTI1</name>
<dbReference type="AlphaFoldDB" id="E6LIN9"/>
<dbReference type="Proteomes" id="UP000010296">
    <property type="component" value="Unassembled WGS sequence"/>
</dbReference>
<reference evidence="1 2" key="1">
    <citation type="submission" date="2010-12" db="EMBL/GenBank/DDBJ databases">
        <authorList>
            <person name="Muzny D."/>
            <person name="Qin X."/>
            <person name="Deng J."/>
            <person name="Jiang H."/>
            <person name="Liu Y."/>
            <person name="Qu J."/>
            <person name="Song X.-Z."/>
            <person name="Zhang L."/>
            <person name="Thornton R."/>
            <person name="Coyle M."/>
            <person name="Francisco L."/>
            <person name="Jackson L."/>
            <person name="Javaid M."/>
            <person name="Korchina V."/>
            <person name="Kovar C."/>
            <person name="Mata R."/>
            <person name="Mathew T."/>
            <person name="Ngo R."/>
            <person name="Nguyen L."/>
            <person name="Nguyen N."/>
            <person name="Okwuonu G."/>
            <person name="Ongeri F."/>
            <person name="Pham C."/>
            <person name="Simmons D."/>
            <person name="Wilczek-Boney K."/>
            <person name="Hale W."/>
            <person name="Jakkamsetti A."/>
            <person name="Pham P."/>
            <person name="Ruth R."/>
            <person name="San Lucas F."/>
            <person name="Warren J."/>
            <person name="Zhang J."/>
            <person name="Zhao Z."/>
            <person name="Zhou C."/>
            <person name="Zhu D."/>
            <person name="Lee S."/>
            <person name="Bess C."/>
            <person name="Blankenburg K."/>
            <person name="Forbes L."/>
            <person name="Fu Q."/>
            <person name="Gubbala S."/>
            <person name="Hirani K."/>
            <person name="Jayaseelan J.C."/>
            <person name="Lara F."/>
            <person name="Munidasa M."/>
            <person name="Palculict T."/>
            <person name="Patil S."/>
            <person name="Pu L.-L."/>
            <person name="Saada N."/>
            <person name="Tang L."/>
            <person name="Weissenberger G."/>
            <person name="Zhu Y."/>
            <person name="Hemphill L."/>
            <person name="Shang Y."/>
            <person name="Youmans B."/>
            <person name="Ayvaz T."/>
            <person name="Ross M."/>
            <person name="Santibanez J."/>
            <person name="Aqrawi P."/>
            <person name="Gross S."/>
            <person name="Joshi V."/>
            <person name="Fowler G."/>
            <person name="Nazareth L."/>
            <person name="Reid J."/>
            <person name="Worley K."/>
            <person name="Petrosino J."/>
            <person name="Highlander S."/>
            <person name="Gibbs R."/>
        </authorList>
    </citation>
    <scope>NUCLEOTIDE SEQUENCE [LARGE SCALE GENOMIC DNA]</scope>
    <source>
        <strain evidence="2">DSM 15952 / CCUG 50447 / LMG 22039 / TP 1.5</strain>
    </source>
</reference>
<proteinExistence type="predicted"/>
<comment type="caution">
    <text evidence="1">The sequence shown here is derived from an EMBL/GenBank/DDBJ whole genome shotgun (WGS) entry which is preliminary data.</text>
</comment>